<name>A0A290RWL5_9GAMM</name>
<gene>
    <name evidence="1" type="ORF">PARC_a0161</name>
</gene>
<evidence type="ECO:0000313" key="1">
    <source>
        <dbReference type="EMBL" id="ATC84933.1"/>
    </source>
</evidence>
<accession>A0A290RWL5</accession>
<protein>
    <submittedName>
        <fullName evidence="1">Uncharacterized protein</fullName>
    </submittedName>
</protein>
<dbReference type="AlphaFoldDB" id="A0A290RWL5"/>
<dbReference type="SUPFAM" id="SSF55961">
    <property type="entry name" value="Bet v1-like"/>
    <property type="match status" value="1"/>
</dbReference>
<dbReference type="KEGG" id="part:PARC_a0161"/>
<sequence>MNASGIGAVRTSTWQKGVVFKEVITDWQPNKQMHYRFDIDPDAIPDDALDKHVKLGGEYFSPLYGGYELSEDKSGNTILTLKTTVQDNTNFGVYSRIWGEVIFQDFHHSLLTLMKNRAEKSLIAAVSYN</sequence>
<reference evidence="1 2" key="1">
    <citation type="journal article" date="2012" name="J. Bacteriol.">
        <title>Genome sequences of type strains of seven species of the marine bacterium Pseudoalteromonas.</title>
        <authorList>
            <person name="Xie B.B."/>
            <person name="Shu Y.L."/>
            <person name="Qin Q.L."/>
            <person name="Rong J.C."/>
            <person name="Zhang X.Y."/>
            <person name="Chen X.L."/>
            <person name="Shi M."/>
            <person name="He H.L."/>
            <person name="Zhou B.C."/>
            <person name="Zhang Y.Z."/>
        </authorList>
    </citation>
    <scope>NUCLEOTIDE SEQUENCE [LARGE SCALE GENOMIC DNA]</scope>
    <source>
        <strain evidence="1 2">A 37-1-2</strain>
    </source>
</reference>
<dbReference type="Proteomes" id="UP000016505">
    <property type="component" value="Chromosome I"/>
</dbReference>
<evidence type="ECO:0000313" key="2">
    <source>
        <dbReference type="Proteomes" id="UP000016505"/>
    </source>
</evidence>
<organism evidence="1 2">
    <name type="scientific">Pseudoalteromonas arctica A 37-1-2</name>
    <dbReference type="NCBI Taxonomy" id="1117313"/>
    <lineage>
        <taxon>Bacteria</taxon>
        <taxon>Pseudomonadati</taxon>
        <taxon>Pseudomonadota</taxon>
        <taxon>Gammaproteobacteria</taxon>
        <taxon>Alteromonadales</taxon>
        <taxon>Pseudoalteromonadaceae</taxon>
        <taxon>Pseudoalteromonas</taxon>
    </lineage>
</organism>
<proteinExistence type="predicted"/>
<dbReference type="EMBL" id="CP011025">
    <property type="protein sequence ID" value="ATC84933.1"/>
    <property type="molecule type" value="Genomic_DNA"/>
</dbReference>